<gene>
    <name evidence="1" type="ORF">LCGC14_0426690</name>
</gene>
<dbReference type="AlphaFoldDB" id="A0A0F9VYT5"/>
<evidence type="ECO:0000313" key="1">
    <source>
        <dbReference type="EMBL" id="KKN70883.1"/>
    </source>
</evidence>
<name>A0A0F9VYT5_9ZZZZ</name>
<reference evidence="1" key="1">
    <citation type="journal article" date="2015" name="Nature">
        <title>Complex archaea that bridge the gap between prokaryotes and eukaryotes.</title>
        <authorList>
            <person name="Spang A."/>
            <person name="Saw J.H."/>
            <person name="Jorgensen S.L."/>
            <person name="Zaremba-Niedzwiedzka K."/>
            <person name="Martijn J."/>
            <person name="Lind A.E."/>
            <person name="van Eijk R."/>
            <person name="Schleper C."/>
            <person name="Guy L."/>
            <person name="Ettema T.J."/>
        </authorList>
    </citation>
    <scope>NUCLEOTIDE SEQUENCE</scope>
</reference>
<accession>A0A0F9VYT5</accession>
<sequence>MGGNEMRKILCTLLLTICLLGCGGCKLIEGMVSNVGTWDLSACVDGFDTCWELFTDNTDKFEDGFVDGMNTLFP</sequence>
<dbReference type="EMBL" id="LAZR01000395">
    <property type="protein sequence ID" value="KKN70883.1"/>
    <property type="molecule type" value="Genomic_DNA"/>
</dbReference>
<organism evidence="1">
    <name type="scientific">marine sediment metagenome</name>
    <dbReference type="NCBI Taxonomy" id="412755"/>
    <lineage>
        <taxon>unclassified sequences</taxon>
        <taxon>metagenomes</taxon>
        <taxon>ecological metagenomes</taxon>
    </lineage>
</organism>
<protein>
    <submittedName>
        <fullName evidence="1">Uncharacterized protein</fullName>
    </submittedName>
</protein>
<comment type="caution">
    <text evidence="1">The sequence shown here is derived from an EMBL/GenBank/DDBJ whole genome shotgun (WGS) entry which is preliminary data.</text>
</comment>
<proteinExistence type="predicted"/>